<name>A0A377STX5_9NEIS</name>
<keyword evidence="4" id="KW-1185">Reference proteome</keyword>
<dbReference type="Gene3D" id="3.90.550.10">
    <property type="entry name" value="Spore Coat Polysaccharide Biosynthesis Protein SpsA, Chain A"/>
    <property type="match status" value="1"/>
</dbReference>
<dbReference type="EMBL" id="UGHR01000004">
    <property type="protein sequence ID" value="STR45484.1"/>
    <property type="molecule type" value="Genomic_DNA"/>
</dbReference>
<evidence type="ECO:0000313" key="1">
    <source>
        <dbReference type="EMBL" id="STR45484.1"/>
    </source>
</evidence>
<reference evidence="1 3" key="1">
    <citation type="submission" date="2018-06" db="EMBL/GenBank/DDBJ databases">
        <authorList>
            <consortium name="Pathogen Informatics"/>
            <person name="Doyle S."/>
        </authorList>
    </citation>
    <scope>NUCLEOTIDE SEQUENCE [LARGE SCALE GENOMIC DNA]</scope>
    <source>
        <strain evidence="1 3">NCTC11159</strain>
    </source>
</reference>
<reference evidence="2 4" key="2">
    <citation type="submission" date="2019-03" db="EMBL/GenBank/DDBJ databases">
        <title>Genomic Encyclopedia of Type Strains, Phase IV (KMG-IV): sequencing the most valuable type-strain genomes for metagenomic binning, comparative biology and taxonomic classification.</title>
        <authorList>
            <person name="Goeker M."/>
        </authorList>
    </citation>
    <scope>NUCLEOTIDE SEQUENCE [LARGE SCALE GENOMIC DNA]</scope>
    <source>
        <strain evidence="2 4">DSM 3764</strain>
    </source>
</reference>
<dbReference type="AlphaFoldDB" id="A0A377STX5"/>
<dbReference type="Proteomes" id="UP000255108">
    <property type="component" value="Unassembled WGS sequence"/>
</dbReference>
<dbReference type="SUPFAM" id="SSF53448">
    <property type="entry name" value="Nucleotide-diphospho-sugar transferases"/>
    <property type="match status" value="1"/>
</dbReference>
<dbReference type="EMBL" id="SMBT01000004">
    <property type="protein sequence ID" value="TCU87983.1"/>
    <property type="molecule type" value="Genomic_DNA"/>
</dbReference>
<proteinExistence type="predicted"/>
<protein>
    <submittedName>
        <fullName evidence="1">Capsular polysaccharide biosynthesis protein</fullName>
    </submittedName>
</protein>
<dbReference type="OrthoDB" id="9816564at2"/>
<accession>A0A377STX5</accession>
<sequence>MKNNIVFTVVARNYLSLALTLGDSLKEVHPEIEYRIYCSDGLEGINPSEFKHKVFDAIYAVGDDYKNMAFKYNVTEFCTAIKPYIFDALITENNWDKILYLDPDMMVFSDMSYIISALEKKSIFITPHIVDCNIKDMNVYPEYHHLWEGIFNFGFCAIKVDEHSRKFISWWRERLKNHCYVDKHDGLHTDQKWGDYLPVFFSDVIHISKHYGINMAHWNLSERELSINSDGKYCVNEFPLVIFHFSGFDFYGKTLTKHVDGKLQEIYLNKPNLIALADMYRKKVLENGLEAFIKNKYKHSYFNNDVVVLALHRRLYRECFDSIQGIDPFDSNQDFYKKLSENKLLDLSNDGLDGYTKNSISDFDKKKKKIEFFLRLVFRLIGVKKYYLFLKVMGVYSRIEENKFIMKN</sequence>
<dbReference type="InterPro" id="IPR029044">
    <property type="entry name" value="Nucleotide-diphossugar_trans"/>
</dbReference>
<gene>
    <name evidence="2" type="ORF">EV682_104152</name>
    <name evidence="1" type="ORF">NCTC11159_04058</name>
</gene>
<evidence type="ECO:0000313" key="2">
    <source>
        <dbReference type="EMBL" id="TCU87983.1"/>
    </source>
</evidence>
<organism evidence="1 3">
    <name type="scientific">Iodobacter fluviatilis</name>
    <dbReference type="NCBI Taxonomy" id="537"/>
    <lineage>
        <taxon>Bacteria</taxon>
        <taxon>Pseudomonadati</taxon>
        <taxon>Pseudomonadota</taxon>
        <taxon>Betaproteobacteria</taxon>
        <taxon>Neisseriales</taxon>
        <taxon>Chitinibacteraceae</taxon>
        <taxon>Iodobacter</taxon>
    </lineage>
</organism>
<evidence type="ECO:0000313" key="4">
    <source>
        <dbReference type="Proteomes" id="UP000295794"/>
    </source>
</evidence>
<dbReference type="RefSeq" id="WP_115229565.1">
    <property type="nucleotide sequence ID" value="NZ_CAWOLO010000004.1"/>
</dbReference>
<dbReference type="Proteomes" id="UP000295794">
    <property type="component" value="Unassembled WGS sequence"/>
</dbReference>
<evidence type="ECO:0000313" key="3">
    <source>
        <dbReference type="Proteomes" id="UP000255108"/>
    </source>
</evidence>